<sequence>MLQFQLRKYNFHNQTTGCFSSLNCNPNNQVLDINQRTSIFVAYLSKMRNFKKQMLCLLMLIPMLVLLAHDVIPHNHNHNTTEDQQVSIIHFHQHVKCNTCNHGETNWNHQNEKSSESCCILTHNRVQQEIKYQIFLKADAILFDSEDIQKVKKLRVHNYILIPEPLRFSPLRRGPPNSILV</sequence>
<keyword evidence="1" id="KW-1133">Transmembrane helix</keyword>
<organism evidence="2 3">
    <name type="scientific">Labilibaculum manganireducens</name>
    <dbReference type="NCBI Taxonomy" id="1940525"/>
    <lineage>
        <taxon>Bacteria</taxon>
        <taxon>Pseudomonadati</taxon>
        <taxon>Bacteroidota</taxon>
        <taxon>Bacteroidia</taxon>
        <taxon>Marinilabiliales</taxon>
        <taxon>Marinifilaceae</taxon>
        <taxon>Labilibaculum</taxon>
    </lineage>
</organism>
<feature type="transmembrane region" description="Helical" evidence="1">
    <location>
        <begin position="54"/>
        <end position="72"/>
    </location>
</feature>
<dbReference type="EMBL" id="MVDE01000033">
    <property type="protein sequence ID" value="PKQ62664.1"/>
    <property type="molecule type" value="Genomic_DNA"/>
</dbReference>
<protein>
    <submittedName>
        <fullName evidence="2">Uncharacterized protein</fullName>
    </submittedName>
</protein>
<accession>A0A2N3HX84</accession>
<proteinExistence type="predicted"/>
<keyword evidence="3" id="KW-1185">Reference proteome</keyword>
<name>A0A2N3HX84_9BACT</name>
<dbReference type="AlphaFoldDB" id="A0A2N3HX84"/>
<evidence type="ECO:0000313" key="3">
    <source>
        <dbReference type="Proteomes" id="UP000233618"/>
    </source>
</evidence>
<reference evidence="2 3" key="1">
    <citation type="journal article" date="2017" name="Front. Microbiol.">
        <title>Labilibaculum manganireducens gen. nov., sp. nov. and Labilibaculum filiforme sp. nov., Novel Bacteroidetes Isolated from Subsurface Sediments of the Baltic Sea.</title>
        <authorList>
            <person name="Vandieken V."/>
            <person name="Marshall I.P."/>
            <person name="Niemann H."/>
            <person name="Engelen B."/>
            <person name="Cypionka H."/>
        </authorList>
    </citation>
    <scope>NUCLEOTIDE SEQUENCE [LARGE SCALE GENOMIC DNA]</scope>
    <source>
        <strain evidence="2 3">59.10-2M</strain>
    </source>
</reference>
<evidence type="ECO:0000256" key="1">
    <source>
        <dbReference type="SAM" id="Phobius"/>
    </source>
</evidence>
<gene>
    <name evidence="2" type="ORF">BZG01_16930</name>
</gene>
<dbReference type="Proteomes" id="UP000233618">
    <property type="component" value="Unassembled WGS sequence"/>
</dbReference>
<comment type="caution">
    <text evidence="2">The sequence shown here is derived from an EMBL/GenBank/DDBJ whole genome shotgun (WGS) entry which is preliminary data.</text>
</comment>
<dbReference type="RefSeq" id="WP_143470929.1">
    <property type="nucleotide sequence ID" value="NZ_MVDE01000033.1"/>
</dbReference>
<keyword evidence="1" id="KW-0812">Transmembrane</keyword>
<keyword evidence="1" id="KW-0472">Membrane</keyword>
<evidence type="ECO:0000313" key="2">
    <source>
        <dbReference type="EMBL" id="PKQ62664.1"/>
    </source>
</evidence>